<dbReference type="Proteomes" id="UP000265692">
    <property type="component" value="Unassembled WGS sequence"/>
</dbReference>
<accession>A0A396SLX7</accession>
<reference evidence="1 2" key="1">
    <citation type="submission" date="2018-08" db="EMBL/GenBank/DDBJ databases">
        <title>Lysinibacillus sp. YLB-03 draft genome sequence.</title>
        <authorList>
            <person name="Yu L."/>
        </authorList>
    </citation>
    <scope>NUCLEOTIDE SEQUENCE [LARGE SCALE GENOMIC DNA]</scope>
    <source>
        <strain evidence="1 2">YLB-03</strain>
    </source>
</reference>
<dbReference type="EMBL" id="QWEI01000001">
    <property type="protein sequence ID" value="RHW40047.1"/>
    <property type="molecule type" value="Genomic_DNA"/>
</dbReference>
<organism evidence="1 2">
    <name type="scientific">Ureibacillus yapensis</name>
    <dbReference type="NCBI Taxonomy" id="2304605"/>
    <lineage>
        <taxon>Bacteria</taxon>
        <taxon>Bacillati</taxon>
        <taxon>Bacillota</taxon>
        <taxon>Bacilli</taxon>
        <taxon>Bacillales</taxon>
        <taxon>Caryophanaceae</taxon>
        <taxon>Ureibacillus</taxon>
    </lineage>
</organism>
<name>A0A396SLX7_9BACL</name>
<sequence length="80" mass="9067">MKCFWARIVFGFAVHEGDEVLLGKNFVWICSSSLKETNKKLGKQLCPVLCLAANINSSNYSSPRQNNEELSLNYILRKLS</sequence>
<dbReference type="AlphaFoldDB" id="A0A396SLX7"/>
<comment type="caution">
    <text evidence="1">The sequence shown here is derived from an EMBL/GenBank/DDBJ whole genome shotgun (WGS) entry which is preliminary data.</text>
</comment>
<keyword evidence="2" id="KW-1185">Reference proteome</keyword>
<protein>
    <submittedName>
        <fullName evidence="1">Uncharacterized protein</fullName>
    </submittedName>
</protein>
<evidence type="ECO:0000313" key="1">
    <source>
        <dbReference type="EMBL" id="RHW40047.1"/>
    </source>
</evidence>
<proteinExistence type="predicted"/>
<evidence type="ECO:0000313" key="2">
    <source>
        <dbReference type="Proteomes" id="UP000265692"/>
    </source>
</evidence>
<gene>
    <name evidence="1" type="ORF">D1B33_04140</name>
</gene>